<dbReference type="Proteomes" id="UP000694845">
    <property type="component" value="Unplaced"/>
</dbReference>
<comment type="subcellular location">
    <subcellularLocation>
        <location evidence="1">Membrane</location>
        <topology evidence="1">Single-pass membrane protein</topology>
    </subcellularLocation>
</comment>
<evidence type="ECO:0000256" key="3">
    <source>
        <dbReference type="ARBA" id="ARBA00022676"/>
    </source>
</evidence>
<keyword evidence="9" id="KW-1185">Reference proteome</keyword>
<evidence type="ECO:0000256" key="7">
    <source>
        <dbReference type="ARBA" id="ARBA00023136"/>
    </source>
</evidence>
<evidence type="ECO:0000256" key="5">
    <source>
        <dbReference type="ARBA" id="ARBA00022692"/>
    </source>
</evidence>
<dbReference type="PANTHER" id="PTHR21461">
    <property type="entry name" value="GLYCOSYLTRANSFERASE FAMILY 92 PROTEIN"/>
    <property type="match status" value="1"/>
</dbReference>
<dbReference type="InterPro" id="IPR008166">
    <property type="entry name" value="Glyco_transf_92"/>
</dbReference>
<dbReference type="GO" id="GO:0016020">
    <property type="term" value="C:membrane"/>
    <property type="evidence" value="ECO:0007669"/>
    <property type="project" value="UniProtKB-SubCell"/>
</dbReference>
<evidence type="ECO:0000313" key="10">
    <source>
        <dbReference type="RefSeq" id="XP_022094859.1"/>
    </source>
</evidence>
<dbReference type="AlphaFoldDB" id="A0A8B7YNL6"/>
<gene>
    <name evidence="10" type="primary">LOC110981544</name>
</gene>
<keyword evidence="5" id="KW-0812">Transmembrane</keyword>
<dbReference type="Pfam" id="PF01697">
    <property type="entry name" value="Glyco_transf_92"/>
    <property type="match status" value="1"/>
</dbReference>
<dbReference type="RefSeq" id="XP_022094859.1">
    <property type="nucleotide sequence ID" value="XM_022239167.1"/>
</dbReference>
<keyword evidence="4 8" id="KW-0808">Transferase</keyword>
<comment type="similarity">
    <text evidence="2 8">Belongs to the glycosyltransferase 92 family.</text>
</comment>
<dbReference type="KEGG" id="aplc:110981544"/>
<dbReference type="GeneID" id="110981544"/>
<dbReference type="EC" id="2.4.1.-" evidence="8"/>
<keyword evidence="3 8" id="KW-0328">Glycosyltransferase</keyword>
<dbReference type="OMA" id="HYFKIHG"/>
<evidence type="ECO:0000256" key="4">
    <source>
        <dbReference type="ARBA" id="ARBA00022679"/>
    </source>
</evidence>
<protein>
    <recommendedName>
        <fullName evidence="8">Glycosyltransferase family 92 protein</fullName>
        <ecNumber evidence="8">2.4.1.-</ecNumber>
    </recommendedName>
</protein>
<dbReference type="GO" id="GO:0016757">
    <property type="term" value="F:glycosyltransferase activity"/>
    <property type="evidence" value="ECO:0007669"/>
    <property type="project" value="UniProtKB-UniRule"/>
</dbReference>
<dbReference type="PANTHER" id="PTHR21461:SF87">
    <property type="entry name" value="GH12965P"/>
    <property type="match status" value="1"/>
</dbReference>
<evidence type="ECO:0000256" key="2">
    <source>
        <dbReference type="ARBA" id="ARBA00007647"/>
    </source>
</evidence>
<evidence type="ECO:0000256" key="8">
    <source>
        <dbReference type="RuleBase" id="RU366017"/>
    </source>
</evidence>
<dbReference type="GO" id="GO:0005737">
    <property type="term" value="C:cytoplasm"/>
    <property type="evidence" value="ECO:0007669"/>
    <property type="project" value="TreeGrafter"/>
</dbReference>
<accession>A0A8B7YNL6</accession>
<reference evidence="10" key="1">
    <citation type="submission" date="2025-08" db="UniProtKB">
        <authorList>
            <consortium name="RefSeq"/>
        </authorList>
    </citation>
    <scope>IDENTIFICATION</scope>
</reference>
<proteinExistence type="inferred from homology"/>
<evidence type="ECO:0000313" key="9">
    <source>
        <dbReference type="Proteomes" id="UP000694845"/>
    </source>
</evidence>
<keyword evidence="7" id="KW-0472">Membrane</keyword>
<dbReference type="OrthoDB" id="2526284at2759"/>
<name>A0A8B7YNL6_ACAPL</name>
<sequence>MRRSKIRKGATAVGVCVAVSLICWTLSASDQRLVAKTGARSWVKLTGRKLLMPIGLFDSMCDSSGARDLPEFGGGCYLRDKLTCNGLPVIHSAFAEAARNELVFVGVKRRDDAWETETFICEFPNGEASLTDPIVRDYRSFGNGYPQYLVVITCPIPRGLADAISRRHIIRFTVNFRLARDPRYAYTGVPVCLTEPVRRELTLCTMVKDMAKYIPDWMFYYKNLGVEHVYIYDNDPSSNMHQDLEDYVSTGFVTLVPWAHTPSPDKTYLEVQIAHENDCLWRHRHNTKWVLKVDVDEFVQPMDPNRTRITDYLSSPRLASMATIRMRNWFFGRPLNAKRKVVAARTVFERNPWRVPSATPENRGRDKCIIRPVNVHYFKIHGVKIGGDTLTLDPETEFRLVHYRKDNPRHRGFRMRNLVKDTSMVNLWDKMTGGRVVSPELFT</sequence>
<evidence type="ECO:0000256" key="1">
    <source>
        <dbReference type="ARBA" id="ARBA00004167"/>
    </source>
</evidence>
<evidence type="ECO:0000256" key="6">
    <source>
        <dbReference type="ARBA" id="ARBA00022989"/>
    </source>
</evidence>
<organism evidence="9 10">
    <name type="scientific">Acanthaster planci</name>
    <name type="common">Crown-of-thorns starfish</name>
    <dbReference type="NCBI Taxonomy" id="133434"/>
    <lineage>
        <taxon>Eukaryota</taxon>
        <taxon>Metazoa</taxon>
        <taxon>Echinodermata</taxon>
        <taxon>Eleutherozoa</taxon>
        <taxon>Asterozoa</taxon>
        <taxon>Asteroidea</taxon>
        <taxon>Valvatacea</taxon>
        <taxon>Valvatida</taxon>
        <taxon>Acanthasteridae</taxon>
        <taxon>Acanthaster</taxon>
    </lineage>
</organism>
<keyword evidence="6" id="KW-1133">Transmembrane helix</keyword>